<dbReference type="Proteomes" id="UP000325211">
    <property type="component" value="Chromosome"/>
</dbReference>
<evidence type="ECO:0000313" key="2">
    <source>
        <dbReference type="Proteomes" id="UP000325211"/>
    </source>
</evidence>
<name>A0A5P2DH05_STRVZ</name>
<protein>
    <submittedName>
        <fullName evidence="1">Uncharacterized protein</fullName>
    </submittedName>
</protein>
<accession>A0A5P2DH05</accession>
<reference evidence="1 2" key="1">
    <citation type="submission" date="2018-05" db="EMBL/GenBank/DDBJ databases">
        <title>Streptomyces venezuelae.</title>
        <authorList>
            <person name="Kim W."/>
            <person name="Lee N."/>
            <person name="Cho B.-K."/>
        </authorList>
    </citation>
    <scope>NUCLEOTIDE SEQUENCE [LARGE SCALE GENOMIC DNA]</scope>
    <source>
        <strain evidence="1 2">ATCC 21782</strain>
    </source>
</reference>
<gene>
    <name evidence="1" type="ORF">DEJ50_21230</name>
</gene>
<dbReference type="AlphaFoldDB" id="A0A5P2DH05"/>
<evidence type="ECO:0000313" key="1">
    <source>
        <dbReference type="EMBL" id="QES52561.1"/>
    </source>
</evidence>
<dbReference type="EMBL" id="CP029190">
    <property type="protein sequence ID" value="QES52561.1"/>
    <property type="molecule type" value="Genomic_DNA"/>
</dbReference>
<organism evidence="1 2">
    <name type="scientific">Streptomyces venezuelae</name>
    <dbReference type="NCBI Taxonomy" id="54571"/>
    <lineage>
        <taxon>Bacteria</taxon>
        <taxon>Bacillati</taxon>
        <taxon>Actinomycetota</taxon>
        <taxon>Actinomycetes</taxon>
        <taxon>Kitasatosporales</taxon>
        <taxon>Streptomycetaceae</taxon>
        <taxon>Streptomyces</taxon>
    </lineage>
</organism>
<sequence length="75" mass="8133">MRTSPGGARGGIRSGPRLQGLIPATAVPFRPDRHPGPPYRSELCIFRERPVRRTGRSAGRVPPLAYGELNGLLTD</sequence>
<proteinExistence type="predicted"/>